<dbReference type="Proteomes" id="UP000221165">
    <property type="component" value="Unassembled WGS sequence"/>
</dbReference>
<dbReference type="EMBL" id="MIGC01004750">
    <property type="protein sequence ID" value="PHJ17683.1"/>
    <property type="molecule type" value="Genomic_DNA"/>
</dbReference>
<comment type="caution">
    <text evidence="1">The sequence shown here is derived from an EMBL/GenBank/DDBJ whole genome shotgun (WGS) entry which is preliminary data.</text>
</comment>
<organism evidence="1 2">
    <name type="scientific">Cystoisospora suis</name>
    <dbReference type="NCBI Taxonomy" id="483139"/>
    <lineage>
        <taxon>Eukaryota</taxon>
        <taxon>Sar</taxon>
        <taxon>Alveolata</taxon>
        <taxon>Apicomplexa</taxon>
        <taxon>Conoidasida</taxon>
        <taxon>Coccidia</taxon>
        <taxon>Eucoccidiorida</taxon>
        <taxon>Eimeriorina</taxon>
        <taxon>Sarcocystidae</taxon>
        <taxon>Cystoisospora</taxon>
    </lineage>
</organism>
<keyword evidence="2" id="KW-1185">Reference proteome</keyword>
<dbReference type="GeneID" id="94431830"/>
<reference evidence="1 2" key="1">
    <citation type="journal article" date="2017" name="Int. J. Parasitol.">
        <title>The genome of the protozoan parasite Cystoisospora suis and a reverse vaccinology approach to identify vaccine candidates.</title>
        <authorList>
            <person name="Palmieri N."/>
            <person name="Shrestha A."/>
            <person name="Ruttkowski B."/>
            <person name="Beck T."/>
            <person name="Vogl C."/>
            <person name="Tomley F."/>
            <person name="Blake D.P."/>
            <person name="Joachim A."/>
        </authorList>
    </citation>
    <scope>NUCLEOTIDE SEQUENCE [LARGE SCALE GENOMIC DNA]</scope>
    <source>
        <strain evidence="1 2">Wien I</strain>
    </source>
</reference>
<gene>
    <name evidence="1" type="ORF">CSUI_008487</name>
</gene>
<sequence length="136" mass="15161">MLAYLAHTHTRRAPGVRVVGFARVFFSSRGVPSDVAHRHTLFLAGGLLRSETQQRGLLLHPQGRNVPRLEQLADGLTTCLSYGPVCVCSDLRKPWELNLYPATAVVGDSSVCFSCVFLSKGLYLRRFICGSWRNRQ</sequence>
<protein>
    <submittedName>
        <fullName evidence="1">Uncharacterized protein</fullName>
    </submittedName>
</protein>
<dbReference type="RefSeq" id="XP_067919399.1">
    <property type="nucleotide sequence ID" value="XM_068068619.1"/>
</dbReference>
<evidence type="ECO:0000313" key="1">
    <source>
        <dbReference type="EMBL" id="PHJ17683.1"/>
    </source>
</evidence>
<accession>A0A2C6KMR4</accession>
<dbReference type="VEuPathDB" id="ToxoDB:CSUI_008487"/>
<dbReference type="AlphaFoldDB" id="A0A2C6KMR4"/>
<evidence type="ECO:0000313" key="2">
    <source>
        <dbReference type="Proteomes" id="UP000221165"/>
    </source>
</evidence>
<name>A0A2C6KMR4_9APIC</name>
<proteinExistence type="predicted"/>